<dbReference type="GO" id="GO:0016491">
    <property type="term" value="F:oxidoreductase activity"/>
    <property type="evidence" value="ECO:0007669"/>
    <property type="project" value="InterPro"/>
</dbReference>
<reference evidence="2 3" key="1">
    <citation type="submission" date="2017-11" db="EMBL/GenBank/DDBJ databases">
        <title>Revised Sequence and Annotation of the Rhodobaca barguzinensis strain alga05 Genome.</title>
        <authorList>
            <person name="Kopejtka K."/>
            <person name="Tomasch J.M."/>
            <person name="Bunk B."/>
            <person name="Koblizek M."/>
        </authorList>
    </citation>
    <scope>NUCLEOTIDE SEQUENCE [LARGE SCALE GENOMIC DNA]</scope>
    <source>
        <strain evidence="3">alga05</strain>
    </source>
</reference>
<dbReference type="KEGG" id="rbg:BG454_03955"/>
<dbReference type="InterPro" id="IPR036188">
    <property type="entry name" value="FAD/NAD-bd_sf"/>
</dbReference>
<sequence>MPFELIDTPARRIAVIGGGISGLSSAWLMSQRHRVTLFEAEPRFGGHARTIAAGKNGTQPVDTGFIVFNYTNYPYLTALFEKLDVPVVKSNMSFGASFDGGGFEYSLSGIDEIFATRKNLVNPRYWRMIRDIMHFNKNALSVSQANPSLSIGALLDKLGTGDWFRERYLLPFSGAIWSTPTQKILDFPAHAMMDFFRNHALLGYEGQHQWYTVQGGSVEYVRRLEAYLDRAGVNLRAGTPVQSVRRGPMGVWVKVEGTEEEQFDEVILATHSDVSLRLLADPTGAEAQALGAVKYQPNDAILHCDTSFMPKRRKCWSSWVYTERGPQDRDRISLSYWMNSLQPIPHDDPMFITLNANHPVREECIYDTYTFSHPVYDAAALAAQKAIQNFNGTNRTWFCGAWMRNGFHEDGFASAVDVARAMEARVKSLAVA</sequence>
<dbReference type="PANTHER" id="PTHR42923">
    <property type="entry name" value="PROTOPORPHYRINOGEN OXIDASE"/>
    <property type="match status" value="1"/>
</dbReference>
<evidence type="ECO:0000313" key="3">
    <source>
        <dbReference type="Proteomes" id="UP000228948"/>
    </source>
</evidence>
<feature type="domain" description="Amine oxidase" evidence="1">
    <location>
        <begin position="20"/>
        <end position="335"/>
    </location>
</feature>
<organism evidence="2 3">
    <name type="scientific">Roseinatronobacter bogoriensis subsp. barguzinensis</name>
    <dbReference type="NCBI Taxonomy" id="441209"/>
    <lineage>
        <taxon>Bacteria</taxon>
        <taxon>Pseudomonadati</taxon>
        <taxon>Pseudomonadota</taxon>
        <taxon>Alphaproteobacteria</taxon>
        <taxon>Rhodobacterales</taxon>
        <taxon>Paracoccaceae</taxon>
        <taxon>Roseinatronobacter</taxon>
    </lineage>
</organism>
<proteinExistence type="predicted"/>
<protein>
    <submittedName>
        <fullName evidence="2">Cyclopropane-fatty-acyl-phospholipid synthase</fullName>
    </submittedName>
</protein>
<gene>
    <name evidence="2" type="ORF">BG454_03955</name>
</gene>
<dbReference type="AlphaFoldDB" id="A0A2K8K834"/>
<dbReference type="SUPFAM" id="SSF51905">
    <property type="entry name" value="FAD/NAD(P)-binding domain"/>
    <property type="match status" value="1"/>
</dbReference>
<dbReference type="STRING" id="441209.GCA_001870665_03523"/>
<name>A0A2K8K834_9RHOB</name>
<dbReference type="InterPro" id="IPR002937">
    <property type="entry name" value="Amino_oxidase"/>
</dbReference>
<evidence type="ECO:0000259" key="1">
    <source>
        <dbReference type="Pfam" id="PF01593"/>
    </source>
</evidence>
<keyword evidence="3" id="KW-1185">Reference proteome</keyword>
<dbReference type="Proteomes" id="UP000228948">
    <property type="component" value="Chromosome"/>
</dbReference>
<dbReference type="RefSeq" id="WP_071479162.1">
    <property type="nucleotide sequence ID" value="NZ_CP024899.1"/>
</dbReference>
<accession>A0A2K8K834</accession>
<dbReference type="InterPro" id="IPR050464">
    <property type="entry name" value="Zeta_carotene_desat/Oxidored"/>
</dbReference>
<dbReference type="OrthoDB" id="20837at2"/>
<dbReference type="PANTHER" id="PTHR42923:SF17">
    <property type="entry name" value="AMINE OXIDASE DOMAIN-CONTAINING PROTEIN"/>
    <property type="match status" value="1"/>
</dbReference>
<dbReference type="Gene3D" id="3.50.50.60">
    <property type="entry name" value="FAD/NAD(P)-binding domain"/>
    <property type="match status" value="2"/>
</dbReference>
<evidence type="ECO:0000313" key="2">
    <source>
        <dbReference type="EMBL" id="ATX65086.1"/>
    </source>
</evidence>
<dbReference type="Pfam" id="PF01593">
    <property type="entry name" value="Amino_oxidase"/>
    <property type="match status" value="1"/>
</dbReference>
<dbReference type="EMBL" id="CP024899">
    <property type="protein sequence ID" value="ATX65086.1"/>
    <property type="molecule type" value="Genomic_DNA"/>
</dbReference>